<dbReference type="InterPro" id="IPR051448">
    <property type="entry name" value="CdaR-like_regulators"/>
</dbReference>
<comment type="caution">
    <text evidence="3">The sequence shown here is derived from an EMBL/GenBank/DDBJ whole genome shotgun (WGS) entry which is preliminary data.</text>
</comment>
<evidence type="ECO:0000313" key="3">
    <source>
        <dbReference type="EMBL" id="KAB1867724.1"/>
    </source>
</evidence>
<accession>A0ABQ6VF74</accession>
<dbReference type="InterPro" id="IPR012914">
    <property type="entry name" value="PucR_dom"/>
</dbReference>
<feature type="domain" description="Purine catabolism PurC-like" evidence="1">
    <location>
        <begin position="5"/>
        <end position="126"/>
    </location>
</feature>
<name>A0ABQ6VF74_9MICO</name>
<dbReference type="PANTHER" id="PTHR33744">
    <property type="entry name" value="CARBOHYDRATE DIACID REGULATOR"/>
    <property type="match status" value="1"/>
</dbReference>
<dbReference type="EMBL" id="WAAO01000001">
    <property type="protein sequence ID" value="KAB1867724.1"/>
    <property type="molecule type" value="Genomic_DNA"/>
</dbReference>
<evidence type="ECO:0000259" key="1">
    <source>
        <dbReference type="Pfam" id="PF07905"/>
    </source>
</evidence>
<evidence type="ECO:0000259" key="2">
    <source>
        <dbReference type="Pfam" id="PF13556"/>
    </source>
</evidence>
<dbReference type="Proteomes" id="UP000478836">
    <property type="component" value="Unassembled WGS sequence"/>
</dbReference>
<dbReference type="Pfam" id="PF07905">
    <property type="entry name" value="PucR"/>
    <property type="match status" value="1"/>
</dbReference>
<gene>
    <name evidence="3" type="ORF">F6A08_06455</name>
</gene>
<evidence type="ECO:0000313" key="4">
    <source>
        <dbReference type="Proteomes" id="UP000478836"/>
    </source>
</evidence>
<dbReference type="Gene3D" id="1.10.10.2840">
    <property type="entry name" value="PucR C-terminal helix-turn-helix domain"/>
    <property type="match status" value="1"/>
</dbReference>
<keyword evidence="4" id="KW-1185">Reference proteome</keyword>
<dbReference type="PANTHER" id="PTHR33744:SF1">
    <property type="entry name" value="DNA-BINDING TRANSCRIPTIONAL ACTIVATOR ADER"/>
    <property type="match status" value="1"/>
</dbReference>
<feature type="domain" description="PucR C-terminal helix-turn-helix" evidence="2">
    <location>
        <begin position="429"/>
        <end position="487"/>
    </location>
</feature>
<organism evidence="3 4">
    <name type="scientific">Microbacterium algeriense</name>
    <dbReference type="NCBI Taxonomy" id="2615184"/>
    <lineage>
        <taxon>Bacteria</taxon>
        <taxon>Bacillati</taxon>
        <taxon>Actinomycetota</taxon>
        <taxon>Actinomycetes</taxon>
        <taxon>Micrococcales</taxon>
        <taxon>Microbacteriaceae</taxon>
        <taxon>Microbacterium</taxon>
    </lineage>
</organism>
<dbReference type="Pfam" id="PF13556">
    <property type="entry name" value="HTH_30"/>
    <property type="match status" value="1"/>
</dbReference>
<protein>
    <submittedName>
        <fullName evidence="3">PucR family transcriptional regulator</fullName>
    </submittedName>
</protein>
<dbReference type="InterPro" id="IPR025736">
    <property type="entry name" value="PucR_C-HTH_dom"/>
</dbReference>
<reference evidence="4" key="1">
    <citation type="submission" date="2019-09" db="EMBL/GenBank/DDBJ databases">
        <title>Whole genome sequencing of Microbacterium maritypicum.</title>
        <authorList>
            <person name="Lenchi N."/>
        </authorList>
    </citation>
    <scope>NUCLEOTIDE SEQUENCE [LARGE SCALE GENOMIC DNA]</scope>
    <source>
        <strain evidence="4">G1</strain>
    </source>
</reference>
<sequence length="496" mass="52140">MTVDDVLALAALQDGAPEVVVGGEALAARVRWVHVSDSAGVARLLDGGELLLTTGAAWPTDETALRAFVADLERVGAAGIVIELGARHPQVPPAIVEGCADAGLALIALAREVKFVAVTEAVHRALIRAQTEALHERQQLHELFTALSLRGAPADVIVAETARALGSPVVLENLAHEVIAVEGLRMPVAEVLRSVRASEAVGERVPVQARGVRWGTLVALAGPVHPAGRQTVLEQGATALAFGRLADGDAAWSLLAQRTLIDDLLGARFARADDMAARLQGLGFELVGRRCHGVVLRAPATVEELRGRAAGEGLAVVAGRRGDEVVLLLSPAPDTPLSDEAVHRILGDGGSAFIGPGADGVVELLTSVRAALDLADSARGAGGPRVRRVDDRPLERLVTALRDDHRLHAHSERMLAPLVRHDRERRGDLLDVLSALVSHPGNRSAAAASSHLSRSVFYQRLTLIGDLLDADLDDGETLAALHLALLARSRTAASDR</sequence>
<proteinExistence type="predicted"/>
<dbReference type="InterPro" id="IPR042070">
    <property type="entry name" value="PucR_C-HTH_sf"/>
</dbReference>